<organism evidence="2 3">
    <name type="scientific">Dothistroma septosporum (strain NZE10 / CBS 128990)</name>
    <name type="common">Red band needle blight fungus</name>
    <name type="synonym">Mycosphaerella pini</name>
    <dbReference type="NCBI Taxonomy" id="675120"/>
    <lineage>
        <taxon>Eukaryota</taxon>
        <taxon>Fungi</taxon>
        <taxon>Dikarya</taxon>
        <taxon>Ascomycota</taxon>
        <taxon>Pezizomycotina</taxon>
        <taxon>Dothideomycetes</taxon>
        <taxon>Dothideomycetidae</taxon>
        <taxon>Mycosphaerellales</taxon>
        <taxon>Mycosphaerellaceae</taxon>
        <taxon>Dothistroma</taxon>
    </lineage>
</organism>
<dbReference type="EMBL" id="KB446535">
    <property type="protein sequence ID" value="EME50137.1"/>
    <property type="molecule type" value="Genomic_DNA"/>
</dbReference>
<sequence length="140" mass="15695">MATRCSSPPDKFCTSWSMKSSILSGLNAALIFLKNNWRTVPVNFGVIFCGFMLIILQNVVFPVPFSPIMTRISESVKSPDLTVRLKPPNVQDMSGYPYARFLSARYSSPASPTRKVRDSSRKRKFSVGMLPQIVLDDDDI</sequence>
<dbReference type="eggNOG" id="ENOG502ST3T">
    <property type="taxonomic scope" value="Eukaryota"/>
</dbReference>
<dbReference type="AlphaFoldDB" id="N1Q383"/>
<evidence type="ECO:0000256" key="1">
    <source>
        <dbReference type="SAM" id="Phobius"/>
    </source>
</evidence>
<feature type="transmembrane region" description="Helical" evidence="1">
    <location>
        <begin position="42"/>
        <end position="61"/>
    </location>
</feature>
<proteinExistence type="predicted"/>
<keyword evidence="1" id="KW-1133">Transmembrane helix</keyword>
<evidence type="ECO:0000313" key="3">
    <source>
        <dbReference type="Proteomes" id="UP000016933"/>
    </source>
</evidence>
<keyword evidence="3" id="KW-1185">Reference proteome</keyword>
<protein>
    <submittedName>
        <fullName evidence="2">Uncharacterized protein</fullName>
    </submittedName>
</protein>
<name>N1Q383_DOTSN</name>
<dbReference type="AntiFam" id="ANF00062">
    <property type="entry name" value="Shadow ORF (opposite ABC transporter protein)"/>
</dbReference>
<gene>
    <name evidence="2" type="ORF">DOTSEDRAFT_59265</name>
</gene>
<dbReference type="Proteomes" id="UP000016933">
    <property type="component" value="Unassembled WGS sequence"/>
</dbReference>
<reference evidence="3" key="1">
    <citation type="journal article" date="2012" name="PLoS Genet.">
        <title>The genomes of the fungal plant pathogens Cladosporium fulvum and Dothistroma septosporum reveal adaptation to different hosts and lifestyles but also signatures of common ancestry.</title>
        <authorList>
            <person name="de Wit P.J.G.M."/>
            <person name="van der Burgt A."/>
            <person name="Oekmen B."/>
            <person name="Stergiopoulos I."/>
            <person name="Abd-Elsalam K.A."/>
            <person name="Aerts A.L."/>
            <person name="Bahkali A.H."/>
            <person name="Beenen H.G."/>
            <person name="Chettri P."/>
            <person name="Cox M.P."/>
            <person name="Datema E."/>
            <person name="de Vries R.P."/>
            <person name="Dhillon B."/>
            <person name="Ganley A.R."/>
            <person name="Griffiths S.A."/>
            <person name="Guo Y."/>
            <person name="Hamelin R.C."/>
            <person name="Henrissat B."/>
            <person name="Kabir M.S."/>
            <person name="Jashni M.K."/>
            <person name="Kema G."/>
            <person name="Klaubauf S."/>
            <person name="Lapidus A."/>
            <person name="Levasseur A."/>
            <person name="Lindquist E."/>
            <person name="Mehrabi R."/>
            <person name="Ohm R.A."/>
            <person name="Owen T.J."/>
            <person name="Salamov A."/>
            <person name="Schwelm A."/>
            <person name="Schijlen E."/>
            <person name="Sun H."/>
            <person name="van den Burg H.A."/>
            <person name="van Ham R.C.H.J."/>
            <person name="Zhang S."/>
            <person name="Goodwin S.B."/>
            <person name="Grigoriev I.V."/>
            <person name="Collemare J."/>
            <person name="Bradshaw R.E."/>
        </authorList>
    </citation>
    <scope>NUCLEOTIDE SEQUENCE [LARGE SCALE GENOMIC DNA]</scope>
    <source>
        <strain evidence="3">NZE10 / CBS 128990</strain>
    </source>
</reference>
<keyword evidence="1" id="KW-0472">Membrane</keyword>
<dbReference type="OrthoDB" id="2797145at2759"/>
<evidence type="ECO:0000313" key="2">
    <source>
        <dbReference type="EMBL" id="EME50137.1"/>
    </source>
</evidence>
<keyword evidence="1" id="KW-0812">Transmembrane</keyword>
<accession>N1Q383</accession>
<reference evidence="2 3" key="2">
    <citation type="journal article" date="2012" name="PLoS Pathog.">
        <title>Diverse lifestyles and strategies of plant pathogenesis encoded in the genomes of eighteen Dothideomycetes fungi.</title>
        <authorList>
            <person name="Ohm R.A."/>
            <person name="Feau N."/>
            <person name="Henrissat B."/>
            <person name="Schoch C.L."/>
            <person name="Horwitz B.A."/>
            <person name="Barry K.W."/>
            <person name="Condon B.J."/>
            <person name="Copeland A.C."/>
            <person name="Dhillon B."/>
            <person name="Glaser F."/>
            <person name="Hesse C.N."/>
            <person name="Kosti I."/>
            <person name="LaButti K."/>
            <person name="Lindquist E.A."/>
            <person name="Lucas S."/>
            <person name="Salamov A.A."/>
            <person name="Bradshaw R.E."/>
            <person name="Ciuffetti L."/>
            <person name="Hamelin R.C."/>
            <person name="Kema G.H.J."/>
            <person name="Lawrence C."/>
            <person name="Scott J.A."/>
            <person name="Spatafora J.W."/>
            <person name="Turgeon B.G."/>
            <person name="de Wit P.J.G.M."/>
            <person name="Zhong S."/>
            <person name="Goodwin S.B."/>
            <person name="Grigoriev I.V."/>
        </authorList>
    </citation>
    <scope>NUCLEOTIDE SEQUENCE [LARGE SCALE GENOMIC DNA]</scope>
    <source>
        <strain evidence="3">NZE10 / CBS 128990</strain>
    </source>
</reference>
<dbReference type="HOGENOM" id="CLU_1636360_0_0_1"/>